<reference evidence="1 2" key="1">
    <citation type="submission" date="2023-07" db="EMBL/GenBank/DDBJ databases">
        <title>Genomic Encyclopedia of Type Strains, Phase IV (KMG-IV): sequencing the most valuable type-strain genomes for metagenomic binning, comparative biology and taxonomic classification.</title>
        <authorList>
            <person name="Goeker M."/>
        </authorList>
    </citation>
    <scope>NUCLEOTIDE SEQUENCE [LARGE SCALE GENOMIC DNA]</scope>
    <source>
        <strain evidence="1 2">DSM 9768</strain>
    </source>
</reference>
<evidence type="ECO:0000313" key="2">
    <source>
        <dbReference type="Proteomes" id="UP001230005"/>
    </source>
</evidence>
<sequence>MARKGLGRSNEIKVKHFDSDGTYIDDDINDWLKKNDVFVLDIKFTSTITDEDMCNDALVIYTEVP</sequence>
<comment type="caution">
    <text evidence="1">The sequence shown here is derived from an EMBL/GenBank/DDBJ whole genome shotgun (WGS) entry which is preliminary data.</text>
</comment>
<evidence type="ECO:0000313" key="1">
    <source>
        <dbReference type="EMBL" id="MDQ0254856.1"/>
    </source>
</evidence>
<keyword evidence="2" id="KW-1185">Reference proteome</keyword>
<protein>
    <submittedName>
        <fullName evidence="1">Uncharacterized protein</fullName>
    </submittedName>
</protein>
<gene>
    <name evidence="1" type="ORF">J2S74_002235</name>
</gene>
<dbReference type="RefSeq" id="WP_307325372.1">
    <property type="nucleotide sequence ID" value="NZ_JAUSUG010000007.1"/>
</dbReference>
<dbReference type="Proteomes" id="UP001230005">
    <property type="component" value="Unassembled WGS sequence"/>
</dbReference>
<proteinExistence type="predicted"/>
<name>A0ABT9ZUD6_9BACI</name>
<organism evidence="1 2">
    <name type="scientific">Evansella vedderi</name>
    <dbReference type="NCBI Taxonomy" id="38282"/>
    <lineage>
        <taxon>Bacteria</taxon>
        <taxon>Bacillati</taxon>
        <taxon>Bacillota</taxon>
        <taxon>Bacilli</taxon>
        <taxon>Bacillales</taxon>
        <taxon>Bacillaceae</taxon>
        <taxon>Evansella</taxon>
    </lineage>
</organism>
<dbReference type="EMBL" id="JAUSUG010000007">
    <property type="protein sequence ID" value="MDQ0254856.1"/>
    <property type="molecule type" value="Genomic_DNA"/>
</dbReference>
<accession>A0ABT9ZUD6</accession>